<dbReference type="PANTHER" id="PTHR31672">
    <property type="entry name" value="BNACNNG10540D PROTEIN"/>
    <property type="match status" value="1"/>
</dbReference>
<evidence type="ECO:0000313" key="3">
    <source>
        <dbReference type="Proteomes" id="UP000594261"/>
    </source>
</evidence>
<proteinExistence type="predicted"/>
<feature type="domain" description="F-box associated beta-propeller type 1" evidence="1">
    <location>
        <begin position="6"/>
        <end position="176"/>
    </location>
</feature>
<organism evidence="2 3">
    <name type="scientific">Quercus lobata</name>
    <name type="common">Valley oak</name>
    <dbReference type="NCBI Taxonomy" id="97700"/>
    <lineage>
        <taxon>Eukaryota</taxon>
        <taxon>Viridiplantae</taxon>
        <taxon>Streptophyta</taxon>
        <taxon>Embryophyta</taxon>
        <taxon>Tracheophyta</taxon>
        <taxon>Spermatophyta</taxon>
        <taxon>Magnoliopsida</taxon>
        <taxon>eudicotyledons</taxon>
        <taxon>Gunneridae</taxon>
        <taxon>Pentapetalae</taxon>
        <taxon>rosids</taxon>
        <taxon>fabids</taxon>
        <taxon>Fagales</taxon>
        <taxon>Fagaceae</taxon>
        <taxon>Quercus</taxon>
    </lineage>
</organism>
<dbReference type="InterPro" id="IPR017451">
    <property type="entry name" value="F-box-assoc_interact_dom"/>
</dbReference>
<dbReference type="Gramene" id="QL01p000757:mrna">
    <property type="protein sequence ID" value="QL01p000757:mrna:CDS:1"/>
    <property type="gene ID" value="QL01p000757"/>
</dbReference>
<dbReference type="PANTHER" id="PTHR31672:SF10">
    <property type="entry name" value="F-BOX DOMAIN-CONTAINING PROTEIN"/>
    <property type="match status" value="1"/>
</dbReference>
<dbReference type="NCBIfam" id="TIGR01640">
    <property type="entry name" value="F_box_assoc_1"/>
    <property type="match status" value="1"/>
</dbReference>
<dbReference type="EMBL" id="LRBV02000001">
    <property type="status" value="NOT_ANNOTATED_CDS"/>
    <property type="molecule type" value="Genomic_DNA"/>
</dbReference>
<dbReference type="InParanoid" id="A0A7N2KK58"/>
<protein>
    <recommendedName>
        <fullName evidence="1">F-box associated beta-propeller type 1 domain-containing protein</fullName>
    </recommendedName>
</protein>
<evidence type="ECO:0000259" key="1">
    <source>
        <dbReference type="Pfam" id="PF07734"/>
    </source>
</evidence>
<evidence type="ECO:0000313" key="2">
    <source>
        <dbReference type="EnsemblPlants" id="QL01p000757:mrna:CDS:1"/>
    </source>
</evidence>
<dbReference type="Proteomes" id="UP000594261">
    <property type="component" value="Chromosome 1"/>
</dbReference>
<reference evidence="2" key="2">
    <citation type="submission" date="2021-01" db="UniProtKB">
        <authorList>
            <consortium name="EnsemblPlants"/>
        </authorList>
    </citation>
    <scope>IDENTIFICATION</scope>
</reference>
<dbReference type="AlphaFoldDB" id="A0A7N2KK58"/>
<dbReference type="OMA" id="CHICATT"/>
<keyword evidence="3" id="KW-1185">Reference proteome</keyword>
<accession>A0A7N2KK58</accession>
<dbReference type="EnsemblPlants" id="QL01p000757:mrna">
    <property type="protein sequence ID" value="QL01p000757:mrna:CDS:1"/>
    <property type="gene ID" value="QL01p000757"/>
</dbReference>
<dbReference type="InterPro" id="IPR006527">
    <property type="entry name" value="F-box-assoc_dom_typ1"/>
</dbReference>
<reference evidence="2 3" key="1">
    <citation type="journal article" date="2016" name="G3 (Bethesda)">
        <title>First Draft Assembly and Annotation of the Genome of a California Endemic Oak Quercus lobata Nee (Fagaceae).</title>
        <authorList>
            <person name="Sork V.L."/>
            <person name="Fitz-Gibbon S.T."/>
            <person name="Puiu D."/>
            <person name="Crepeau M."/>
            <person name="Gugger P.F."/>
            <person name="Sherman R."/>
            <person name="Stevens K."/>
            <person name="Langley C.H."/>
            <person name="Pellegrini M."/>
            <person name="Salzberg S.L."/>
        </authorList>
    </citation>
    <scope>NUCLEOTIDE SEQUENCE [LARGE SCALE GENOMIC DNA]</scope>
    <source>
        <strain evidence="2 3">cv. SW786</strain>
    </source>
</reference>
<dbReference type="Pfam" id="PF07734">
    <property type="entry name" value="FBA_1"/>
    <property type="match status" value="1"/>
</dbReference>
<sequence length="226" mass="25445">MSLYTSLGFGYDSKTNDYKVVRAVSLKLTEDGSVFQNPQPPVVELYSLSTGQWKMLTAPVCVVYGRQKQAFVNGALHWLASRSTTTNDGKNRVHFVLVLDLGDEVFREILLPESCTSVTVYGNSIAMFQIGSYDCIFNIWVMKEYGVALSWMKVHQNRTLTIERAVGFRRNGEVVLQMFGGRLVSWNPESQKSEDLRIIGFSFTFVGYYVESLVLLDKTANGAVTY</sequence>
<name>A0A7N2KK58_QUELO</name>
<dbReference type="InterPro" id="IPR050796">
    <property type="entry name" value="SCF_F-box_component"/>
</dbReference>